<evidence type="ECO:0000313" key="1">
    <source>
        <dbReference type="EMBL" id="MFC5420404.1"/>
    </source>
</evidence>
<accession>A0ABW0IQA2</accession>
<reference evidence="2" key="1">
    <citation type="journal article" date="2019" name="Int. J. Syst. Evol. Microbiol.">
        <title>The Global Catalogue of Microorganisms (GCM) 10K type strain sequencing project: providing services to taxonomists for standard genome sequencing and annotation.</title>
        <authorList>
            <consortium name="The Broad Institute Genomics Platform"/>
            <consortium name="The Broad Institute Genome Sequencing Center for Infectious Disease"/>
            <person name="Wu L."/>
            <person name="Ma J."/>
        </authorList>
    </citation>
    <scope>NUCLEOTIDE SEQUENCE [LARGE SCALE GENOMIC DNA]</scope>
    <source>
        <strain evidence="2">NCAIM B.01391</strain>
    </source>
</reference>
<dbReference type="EMBL" id="JBHSLW010000014">
    <property type="protein sequence ID" value="MFC5420404.1"/>
    <property type="molecule type" value="Genomic_DNA"/>
</dbReference>
<dbReference type="RefSeq" id="WP_377798787.1">
    <property type="nucleotide sequence ID" value="NZ_JBHSLW010000014.1"/>
</dbReference>
<sequence>MRTLEDFVTYLVPAGDVLFPRVRETIDGLTEAERRFPPAHRTKAEIHTWLAWQAEPGTPMGLSIAKRYLNPEAAQVSTFLSWLERLFVPAM</sequence>
<keyword evidence="2" id="KW-1185">Reference proteome</keyword>
<dbReference type="Proteomes" id="UP001596053">
    <property type="component" value="Unassembled WGS sequence"/>
</dbReference>
<organism evidence="1 2">
    <name type="scientific">Bosea eneae</name>
    <dbReference type="NCBI Taxonomy" id="151454"/>
    <lineage>
        <taxon>Bacteria</taxon>
        <taxon>Pseudomonadati</taxon>
        <taxon>Pseudomonadota</taxon>
        <taxon>Alphaproteobacteria</taxon>
        <taxon>Hyphomicrobiales</taxon>
        <taxon>Boseaceae</taxon>
        <taxon>Bosea</taxon>
    </lineage>
</organism>
<dbReference type="InterPro" id="IPR024508">
    <property type="entry name" value="DUF3226"/>
</dbReference>
<dbReference type="Pfam" id="PF11536">
    <property type="entry name" value="DUF3226"/>
    <property type="match status" value="1"/>
</dbReference>
<name>A0ABW0IQA2_9HYPH</name>
<evidence type="ECO:0000313" key="2">
    <source>
        <dbReference type="Proteomes" id="UP001596053"/>
    </source>
</evidence>
<protein>
    <submittedName>
        <fullName evidence="1">DUF3226 domain-containing protein</fullName>
    </submittedName>
</protein>
<comment type="caution">
    <text evidence="1">The sequence shown here is derived from an EMBL/GenBank/DDBJ whole genome shotgun (WGS) entry which is preliminary data.</text>
</comment>
<proteinExistence type="predicted"/>
<gene>
    <name evidence="1" type="ORF">ACFPOB_12625</name>
</gene>